<protein>
    <submittedName>
        <fullName evidence="4">Integrase core domain protein</fullName>
    </submittedName>
</protein>
<sequence>MSHTHLTAEERDSIAHMHALGHSRIEIARELSRDPSTISRELRRNSDATGKYFAGKADRKARRRRQLCKLPWKLNHAPLKEFLLDKLSLKWSPEQIAGQLLRLHPREARMRISIETIYAWIKANKKQGGNIYRQLRQSRKKRRKRYGTGISRRCDPTKKPMDQRPVSARNRSRIGHWESDTIEGQKGTGYIVTHVERKTGYLVASYLPDKKASTLNAASVFAFEGLPSSLIRTLTTDNGSEFSGHRELEQALHCAIYFAPARQPWQRGQNENTNGLLRQYFLKGSDFRKLKAEDIQAAVMELNNRPRKKYQFKSPHECHSFSINPCISKLNPPISPEQSFIRCIIIGTLGWVSVKVV</sequence>
<dbReference type="GO" id="GO:0032196">
    <property type="term" value="P:transposition"/>
    <property type="evidence" value="ECO:0007669"/>
    <property type="project" value="TreeGrafter"/>
</dbReference>
<evidence type="ECO:0000259" key="3">
    <source>
        <dbReference type="PROSITE" id="PS50994"/>
    </source>
</evidence>
<dbReference type="InterPro" id="IPR036397">
    <property type="entry name" value="RNaseH_sf"/>
</dbReference>
<dbReference type="GO" id="GO:0005829">
    <property type="term" value="C:cytosol"/>
    <property type="evidence" value="ECO:0007669"/>
    <property type="project" value="TreeGrafter"/>
</dbReference>
<dbReference type="GO" id="GO:0003676">
    <property type="term" value="F:nucleic acid binding"/>
    <property type="evidence" value="ECO:0007669"/>
    <property type="project" value="InterPro"/>
</dbReference>
<dbReference type="InterPro" id="IPR001584">
    <property type="entry name" value="Integrase_cat-core"/>
</dbReference>
<reference evidence="4 5" key="1">
    <citation type="submission" date="2019-02" db="EMBL/GenBank/DDBJ databases">
        <title>Deep-cultivation of Planctomycetes and their phenomic and genomic characterization uncovers novel biology.</title>
        <authorList>
            <person name="Wiegand S."/>
            <person name="Jogler M."/>
            <person name="Boedeker C."/>
            <person name="Pinto D."/>
            <person name="Vollmers J."/>
            <person name="Rivas-Marin E."/>
            <person name="Kohn T."/>
            <person name="Peeters S.H."/>
            <person name="Heuer A."/>
            <person name="Rast P."/>
            <person name="Oberbeckmann S."/>
            <person name="Bunk B."/>
            <person name="Jeske O."/>
            <person name="Meyerdierks A."/>
            <person name="Storesund J.E."/>
            <person name="Kallscheuer N."/>
            <person name="Luecker S."/>
            <person name="Lage O.M."/>
            <person name="Pohl T."/>
            <person name="Merkel B.J."/>
            <person name="Hornburger P."/>
            <person name="Mueller R.-W."/>
            <person name="Bruemmer F."/>
            <person name="Labrenz M."/>
            <person name="Spormann A.M."/>
            <person name="Op Den Camp H."/>
            <person name="Overmann J."/>
            <person name="Amann R."/>
            <person name="Jetten M.S.M."/>
            <person name="Mascher T."/>
            <person name="Medema M.H."/>
            <person name="Devos D.P."/>
            <person name="Kaster A.-K."/>
            <person name="Ovreas L."/>
            <person name="Rohde M."/>
            <person name="Galperin M.Y."/>
            <person name="Jogler C."/>
        </authorList>
    </citation>
    <scope>NUCLEOTIDE SEQUENCE [LARGE SCALE GENOMIC DNA]</scope>
    <source>
        <strain evidence="4 5">Pan54</strain>
    </source>
</reference>
<dbReference type="Pfam" id="PF13936">
    <property type="entry name" value="HTH_38"/>
    <property type="match status" value="1"/>
</dbReference>
<dbReference type="AlphaFoldDB" id="A0A5C5XEG5"/>
<comment type="caution">
    <text evidence="4">The sequence shown here is derived from an EMBL/GenBank/DDBJ whole genome shotgun (WGS) entry which is preliminary data.</text>
</comment>
<dbReference type="InterPro" id="IPR012337">
    <property type="entry name" value="RNaseH-like_sf"/>
</dbReference>
<dbReference type="Gene3D" id="3.30.420.10">
    <property type="entry name" value="Ribonuclease H-like superfamily/Ribonuclease H"/>
    <property type="match status" value="1"/>
</dbReference>
<dbReference type="InterPro" id="IPR025246">
    <property type="entry name" value="IS30-like_HTH"/>
</dbReference>
<evidence type="ECO:0000313" key="5">
    <source>
        <dbReference type="Proteomes" id="UP000316095"/>
    </source>
</evidence>
<dbReference type="PROSITE" id="PS50994">
    <property type="entry name" value="INTEGRASE"/>
    <property type="match status" value="1"/>
</dbReference>
<accession>A0A5C5XEG5</accession>
<dbReference type="InterPro" id="IPR053392">
    <property type="entry name" value="Transposase_IS30-like"/>
</dbReference>
<dbReference type="InterPro" id="IPR051917">
    <property type="entry name" value="Transposase-Integrase"/>
</dbReference>
<dbReference type="PANTHER" id="PTHR10948">
    <property type="entry name" value="TRANSPOSASE"/>
    <property type="match status" value="1"/>
</dbReference>
<organism evidence="4 5">
    <name type="scientific">Rubinisphaera italica</name>
    <dbReference type="NCBI Taxonomy" id="2527969"/>
    <lineage>
        <taxon>Bacteria</taxon>
        <taxon>Pseudomonadati</taxon>
        <taxon>Planctomycetota</taxon>
        <taxon>Planctomycetia</taxon>
        <taxon>Planctomycetales</taxon>
        <taxon>Planctomycetaceae</taxon>
        <taxon>Rubinisphaera</taxon>
    </lineage>
</organism>
<keyword evidence="1" id="KW-0233">DNA recombination</keyword>
<dbReference type="GO" id="GO:0006310">
    <property type="term" value="P:DNA recombination"/>
    <property type="evidence" value="ECO:0007669"/>
    <property type="project" value="UniProtKB-KW"/>
</dbReference>
<dbReference type="Proteomes" id="UP000316095">
    <property type="component" value="Unassembled WGS sequence"/>
</dbReference>
<dbReference type="PANTHER" id="PTHR10948:SF23">
    <property type="entry name" value="TRANSPOSASE INSI FOR INSERTION SEQUENCE ELEMENT IS30A-RELATED"/>
    <property type="match status" value="1"/>
</dbReference>
<dbReference type="SUPFAM" id="SSF53098">
    <property type="entry name" value="Ribonuclease H-like"/>
    <property type="match status" value="1"/>
</dbReference>
<keyword evidence="5" id="KW-1185">Reference proteome</keyword>
<dbReference type="Gene3D" id="1.10.10.60">
    <property type="entry name" value="Homeodomain-like"/>
    <property type="match status" value="1"/>
</dbReference>
<dbReference type="NCBIfam" id="NF033563">
    <property type="entry name" value="transpos_IS30"/>
    <property type="match status" value="1"/>
</dbReference>
<feature type="compositionally biased region" description="Basic and acidic residues" evidence="2">
    <location>
        <begin position="152"/>
        <end position="162"/>
    </location>
</feature>
<dbReference type="GO" id="GO:0004803">
    <property type="term" value="F:transposase activity"/>
    <property type="evidence" value="ECO:0007669"/>
    <property type="project" value="TreeGrafter"/>
</dbReference>
<feature type="domain" description="Integrase catalytic" evidence="3">
    <location>
        <begin position="161"/>
        <end position="323"/>
    </location>
</feature>
<evidence type="ECO:0000256" key="1">
    <source>
        <dbReference type="ARBA" id="ARBA00023172"/>
    </source>
</evidence>
<proteinExistence type="predicted"/>
<dbReference type="EMBL" id="SJPG01000001">
    <property type="protein sequence ID" value="TWT61437.1"/>
    <property type="molecule type" value="Genomic_DNA"/>
</dbReference>
<name>A0A5C5XEG5_9PLAN</name>
<gene>
    <name evidence="4" type="ORF">Pan54_21730</name>
</gene>
<evidence type="ECO:0000313" key="4">
    <source>
        <dbReference type="EMBL" id="TWT61437.1"/>
    </source>
</evidence>
<evidence type="ECO:0000256" key="2">
    <source>
        <dbReference type="SAM" id="MobiDB-lite"/>
    </source>
</evidence>
<dbReference type="GO" id="GO:0015074">
    <property type="term" value="P:DNA integration"/>
    <property type="evidence" value="ECO:0007669"/>
    <property type="project" value="InterPro"/>
</dbReference>
<feature type="region of interest" description="Disordered" evidence="2">
    <location>
        <begin position="140"/>
        <end position="170"/>
    </location>
</feature>